<proteinExistence type="predicted"/>
<dbReference type="Proteomes" id="UP001597115">
    <property type="component" value="Unassembled WGS sequence"/>
</dbReference>
<accession>A0ABW4I0F6</accession>
<comment type="caution">
    <text evidence="1">The sequence shown here is derived from an EMBL/GenBank/DDBJ whole genome shotgun (WGS) entry which is preliminary data.</text>
</comment>
<sequence>MGYAEDKRLHDTIDLIGLRAQATTVGFIQMAIELHRAGVLNEEALDRIKCAIKQQILLTAPKSVPLERFRENLTRRLDRLFAGEEELGEARADVLRPDAPSTAAP</sequence>
<dbReference type="EMBL" id="JBHUDY010000001">
    <property type="protein sequence ID" value="MFD1611399.1"/>
    <property type="molecule type" value="Genomic_DNA"/>
</dbReference>
<gene>
    <name evidence="1" type="ORF">ACFSCW_06240</name>
</gene>
<organism evidence="1 2">
    <name type="scientific">Sphingomonas tabacisoli</name>
    <dbReference type="NCBI Taxonomy" id="2249466"/>
    <lineage>
        <taxon>Bacteria</taxon>
        <taxon>Pseudomonadati</taxon>
        <taxon>Pseudomonadota</taxon>
        <taxon>Alphaproteobacteria</taxon>
        <taxon>Sphingomonadales</taxon>
        <taxon>Sphingomonadaceae</taxon>
        <taxon>Sphingomonas</taxon>
    </lineage>
</organism>
<protein>
    <submittedName>
        <fullName evidence="1">Uncharacterized protein</fullName>
    </submittedName>
</protein>
<name>A0ABW4I0F6_9SPHN</name>
<dbReference type="RefSeq" id="WP_380887970.1">
    <property type="nucleotide sequence ID" value="NZ_JBHUDY010000001.1"/>
</dbReference>
<reference evidence="2" key="1">
    <citation type="journal article" date="2019" name="Int. J. Syst. Evol. Microbiol.">
        <title>The Global Catalogue of Microorganisms (GCM) 10K type strain sequencing project: providing services to taxonomists for standard genome sequencing and annotation.</title>
        <authorList>
            <consortium name="The Broad Institute Genomics Platform"/>
            <consortium name="The Broad Institute Genome Sequencing Center for Infectious Disease"/>
            <person name="Wu L."/>
            <person name="Ma J."/>
        </authorList>
    </citation>
    <scope>NUCLEOTIDE SEQUENCE [LARGE SCALE GENOMIC DNA]</scope>
    <source>
        <strain evidence="2">CGMCC 1.16275</strain>
    </source>
</reference>
<evidence type="ECO:0000313" key="1">
    <source>
        <dbReference type="EMBL" id="MFD1611399.1"/>
    </source>
</evidence>
<keyword evidence="2" id="KW-1185">Reference proteome</keyword>
<evidence type="ECO:0000313" key="2">
    <source>
        <dbReference type="Proteomes" id="UP001597115"/>
    </source>
</evidence>